<dbReference type="Gene3D" id="3.30.1330.130">
    <property type="match status" value="1"/>
</dbReference>
<evidence type="ECO:0000259" key="1">
    <source>
        <dbReference type="Pfam" id="PF02663"/>
    </source>
</evidence>
<dbReference type="EMBL" id="VOTZ01000012">
    <property type="protein sequence ID" value="MCQ1538635.1"/>
    <property type="molecule type" value="Genomic_DNA"/>
</dbReference>
<dbReference type="Proteomes" id="UP001524383">
    <property type="component" value="Unassembled WGS sequence"/>
</dbReference>
<accession>A0ABD4TMW7</accession>
<dbReference type="Pfam" id="PF02663">
    <property type="entry name" value="FmdE"/>
    <property type="match status" value="1"/>
</dbReference>
<protein>
    <submittedName>
        <fullName evidence="2">Formylmethanofuran dehydrogenase</fullName>
    </submittedName>
</protein>
<proteinExistence type="predicted"/>
<comment type="caution">
    <text evidence="2">The sequence shown here is derived from an EMBL/GenBank/DDBJ whole genome shotgun (WGS) entry which is preliminary data.</text>
</comment>
<dbReference type="InterPro" id="IPR003814">
    <property type="entry name" value="FmdEsu_dom"/>
</dbReference>
<dbReference type="PANTHER" id="PTHR39418">
    <property type="entry name" value="DEHYDROGENASE-RELATED"/>
    <property type="match status" value="1"/>
</dbReference>
<evidence type="ECO:0000313" key="3">
    <source>
        <dbReference type="Proteomes" id="UP001524383"/>
    </source>
</evidence>
<organism evidence="2 3">
    <name type="scientific">Methanocalculus taiwanensis</name>
    <dbReference type="NCBI Taxonomy" id="106207"/>
    <lineage>
        <taxon>Archaea</taxon>
        <taxon>Methanobacteriati</taxon>
        <taxon>Methanobacteriota</taxon>
        <taxon>Stenosarchaea group</taxon>
        <taxon>Methanomicrobia</taxon>
        <taxon>Methanomicrobiales</taxon>
        <taxon>Methanocalculaceae</taxon>
        <taxon>Methanocalculus</taxon>
    </lineage>
</organism>
<dbReference type="PANTHER" id="PTHR39418:SF1">
    <property type="entry name" value="DEHYDROGENASE"/>
    <property type="match status" value="1"/>
</dbReference>
<sequence>MLTLDILPEIEALMDKQGVNPQTKEHLLKCSRFHTFSAPGLLIGVYMTEYALELLKAQPDEILYAVSETHKCAPDALQIIAGCTVGNNRLRVIPIGRFAITINRKSWDPEVEGVRVFVDLNKLKQYPIINAWFTNDPSFDHHGNVMPLLDEIFIAGRKILSYEKVMVQTEIKKKWKSVTCTMCGETVPDYLAQGDLCISCAGTNYFRKISI</sequence>
<dbReference type="InterPro" id="IPR053194">
    <property type="entry name" value="tRNA_methyltr_O"/>
</dbReference>
<dbReference type="SUPFAM" id="SSF143555">
    <property type="entry name" value="FwdE-like"/>
    <property type="match status" value="1"/>
</dbReference>
<gene>
    <name evidence="2" type="ORF">FTO68_06510</name>
</gene>
<dbReference type="AlphaFoldDB" id="A0ABD4TMW7"/>
<evidence type="ECO:0000313" key="2">
    <source>
        <dbReference type="EMBL" id="MCQ1538635.1"/>
    </source>
</evidence>
<name>A0ABD4TMW7_9EURY</name>
<keyword evidence="3" id="KW-1185">Reference proteome</keyword>
<reference evidence="2 3" key="1">
    <citation type="submission" date="2019-08" db="EMBL/GenBank/DDBJ databases">
        <authorList>
            <person name="Chen S.-C."/>
            <person name="Lai M.-C."/>
            <person name="You Y.-T."/>
        </authorList>
    </citation>
    <scope>NUCLEOTIDE SEQUENCE [LARGE SCALE GENOMIC DNA]</scope>
    <source>
        <strain evidence="2 3">P2F9704a</strain>
    </source>
</reference>
<feature type="domain" description="Formylmethanofuran dehydrogenase subunit E" evidence="1">
    <location>
        <begin position="33"/>
        <end position="140"/>
    </location>
</feature>